<name>A0A143WRX3_9ENTR</name>
<sequence length="80" mass="8746">MINLILHSAAGVEAGRFGEDIPGIAGYSILLPARIIRPAYIKCKSVLYRFSHTLSRTVHSVFIALLLPISTAEVREKVAL</sequence>
<dbReference type="Proteomes" id="UP000095322">
    <property type="component" value="Chromosome I"/>
</dbReference>
<proteinExistence type="predicted"/>
<keyword evidence="2" id="KW-1185">Reference proteome</keyword>
<dbReference type="EMBL" id="LN999833">
    <property type="protein sequence ID" value="CUX96433.1"/>
    <property type="molecule type" value="Genomic_DNA"/>
</dbReference>
<evidence type="ECO:0000313" key="2">
    <source>
        <dbReference type="Proteomes" id="UP000095322"/>
    </source>
</evidence>
<dbReference type="KEGG" id="den:MHIR_DE00083"/>
<dbReference type="AlphaFoldDB" id="A0A143WRX3"/>
<accession>A0A143WRX3</accession>
<organism evidence="1 2">
    <name type="scientific">Candidatus Doolittlea endobia</name>
    <dbReference type="NCBI Taxonomy" id="1778262"/>
    <lineage>
        <taxon>Bacteria</taxon>
        <taxon>Pseudomonadati</taxon>
        <taxon>Pseudomonadota</taxon>
        <taxon>Gammaproteobacteria</taxon>
        <taxon>Enterobacterales</taxon>
        <taxon>Enterobacteriaceae</taxon>
        <taxon>Candidatus Doolittlea</taxon>
    </lineage>
</organism>
<gene>
    <name evidence="1" type="ORF">MHIR_DE00083</name>
</gene>
<dbReference type="RefSeq" id="WP_158648161.1">
    <property type="nucleotide sequence ID" value="NZ_LN999833.1"/>
</dbReference>
<protein>
    <submittedName>
        <fullName evidence="1">Uncharacterized protein</fullName>
    </submittedName>
</protein>
<evidence type="ECO:0000313" key="1">
    <source>
        <dbReference type="EMBL" id="CUX96433.1"/>
    </source>
</evidence>
<reference evidence="2" key="1">
    <citation type="submission" date="2016-01" db="EMBL/GenBank/DDBJ databases">
        <authorList>
            <person name="Husnik F."/>
        </authorList>
    </citation>
    <scope>NUCLEOTIDE SEQUENCE [LARGE SCALE GENOMIC DNA]</scope>
</reference>